<evidence type="ECO:0000313" key="3">
    <source>
        <dbReference type="Proteomes" id="UP000218810"/>
    </source>
</evidence>
<keyword evidence="3" id="KW-1185">Reference proteome</keyword>
<keyword evidence="1" id="KW-0812">Transmembrane</keyword>
<feature type="transmembrane region" description="Helical" evidence="1">
    <location>
        <begin position="6"/>
        <end position="27"/>
    </location>
</feature>
<protein>
    <recommendedName>
        <fullName evidence="4">Sodium:proton antiporter</fullName>
    </recommendedName>
</protein>
<keyword evidence="1" id="KW-0472">Membrane</keyword>
<feature type="transmembrane region" description="Helical" evidence="1">
    <location>
        <begin position="65"/>
        <end position="83"/>
    </location>
</feature>
<dbReference type="Proteomes" id="UP000218810">
    <property type="component" value="Unassembled WGS sequence"/>
</dbReference>
<dbReference type="AlphaFoldDB" id="A0A2A2WQP8"/>
<comment type="caution">
    <text evidence="2">The sequence shown here is derived from an EMBL/GenBank/DDBJ whole genome shotgun (WGS) entry which is preliminary data.</text>
</comment>
<reference evidence="3" key="1">
    <citation type="submission" date="2017-09" db="EMBL/GenBank/DDBJ databases">
        <authorList>
            <person name="Zhang Y."/>
            <person name="Huang X."/>
            <person name="Liu J."/>
            <person name="Lu L."/>
            <person name="Peng K."/>
        </authorList>
    </citation>
    <scope>NUCLEOTIDE SEQUENCE [LARGE SCALE GENOMIC DNA]</scope>
    <source>
        <strain evidence="3">S-XJ-1</strain>
    </source>
</reference>
<name>A0A2A2WQP8_9ACTN</name>
<evidence type="ECO:0008006" key="4">
    <source>
        <dbReference type="Google" id="ProtNLM"/>
    </source>
</evidence>
<keyword evidence="1" id="KW-1133">Transmembrane helix</keyword>
<evidence type="ECO:0000313" key="2">
    <source>
        <dbReference type="EMBL" id="PAY23532.1"/>
    </source>
</evidence>
<accession>A0A2A2WQP8</accession>
<gene>
    <name evidence="2" type="ORF">CEY15_08115</name>
</gene>
<feature type="transmembrane region" description="Helical" evidence="1">
    <location>
        <begin position="39"/>
        <end position="59"/>
    </location>
</feature>
<dbReference type="EMBL" id="NTGA01000014">
    <property type="protein sequence ID" value="PAY23532.1"/>
    <property type="molecule type" value="Genomic_DNA"/>
</dbReference>
<sequence length="86" mass="8744">MDPVTVVLQALVIVLVLNILACLVRVVRGPAPRDRVAGVVLAGTTGAASLAVLSVIGPLPSLRDAGLVLVALALVLTVTMVTARPR</sequence>
<dbReference type="RefSeq" id="WP_095717997.1">
    <property type="nucleotide sequence ID" value="NZ_NTGA01000014.1"/>
</dbReference>
<evidence type="ECO:0000256" key="1">
    <source>
        <dbReference type="SAM" id="Phobius"/>
    </source>
</evidence>
<organism evidence="2 3">
    <name type="scientific">Dietzia natronolimnaea</name>
    <dbReference type="NCBI Taxonomy" id="161920"/>
    <lineage>
        <taxon>Bacteria</taxon>
        <taxon>Bacillati</taxon>
        <taxon>Actinomycetota</taxon>
        <taxon>Actinomycetes</taxon>
        <taxon>Mycobacteriales</taxon>
        <taxon>Dietziaceae</taxon>
        <taxon>Dietzia</taxon>
    </lineage>
</organism>
<proteinExistence type="predicted"/>